<evidence type="ECO:0000256" key="1">
    <source>
        <dbReference type="PROSITE-ProRule" id="PRU00047"/>
    </source>
</evidence>
<dbReference type="Pfam" id="PF03732">
    <property type="entry name" value="Retrotrans_gag"/>
    <property type="match status" value="1"/>
</dbReference>
<dbReference type="RefSeq" id="XP_062702894.1">
    <property type="nucleotide sequence ID" value="XM_062846910.1"/>
</dbReference>
<keyword evidence="1" id="KW-0479">Metal-binding</keyword>
<feature type="compositionally biased region" description="Basic and acidic residues" evidence="2">
    <location>
        <begin position="190"/>
        <end position="202"/>
    </location>
</feature>
<feature type="compositionally biased region" description="Basic and acidic residues" evidence="2">
    <location>
        <begin position="542"/>
        <end position="573"/>
    </location>
</feature>
<organism evidence="4 5">
    <name type="scientific">Aedes albopictus</name>
    <name type="common">Asian tiger mosquito</name>
    <name type="synonym">Stegomyia albopicta</name>
    <dbReference type="NCBI Taxonomy" id="7160"/>
    <lineage>
        <taxon>Eukaryota</taxon>
        <taxon>Metazoa</taxon>
        <taxon>Ecdysozoa</taxon>
        <taxon>Arthropoda</taxon>
        <taxon>Hexapoda</taxon>
        <taxon>Insecta</taxon>
        <taxon>Pterygota</taxon>
        <taxon>Neoptera</taxon>
        <taxon>Endopterygota</taxon>
        <taxon>Diptera</taxon>
        <taxon>Nematocera</taxon>
        <taxon>Culicoidea</taxon>
        <taxon>Culicidae</taxon>
        <taxon>Culicinae</taxon>
        <taxon>Aedini</taxon>
        <taxon>Aedes</taxon>
        <taxon>Stegomyia</taxon>
    </lineage>
</organism>
<dbReference type="SUPFAM" id="SSF57756">
    <property type="entry name" value="Retrovirus zinc finger-like domains"/>
    <property type="match status" value="1"/>
</dbReference>
<keyword evidence="1" id="KW-0863">Zinc-finger</keyword>
<dbReference type="EnsemblMetazoa" id="AALFPA23_016438.R23969">
    <property type="protein sequence ID" value="AALFPA23_016438.P23969"/>
    <property type="gene ID" value="AALFPA23_016438"/>
</dbReference>
<feature type="region of interest" description="Disordered" evidence="2">
    <location>
        <begin position="165"/>
        <end position="222"/>
    </location>
</feature>
<dbReference type="GeneID" id="134285670"/>
<evidence type="ECO:0000313" key="5">
    <source>
        <dbReference type="Proteomes" id="UP000069940"/>
    </source>
</evidence>
<reference evidence="5" key="1">
    <citation type="journal article" date="2015" name="Proc. Natl. Acad. Sci. U.S.A.">
        <title>Genome sequence of the Asian Tiger mosquito, Aedes albopictus, reveals insights into its biology, genetics, and evolution.</title>
        <authorList>
            <person name="Chen X.G."/>
            <person name="Jiang X."/>
            <person name="Gu J."/>
            <person name="Xu M."/>
            <person name="Wu Y."/>
            <person name="Deng Y."/>
            <person name="Zhang C."/>
            <person name="Bonizzoni M."/>
            <person name="Dermauw W."/>
            <person name="Vontas J."/>
            <person name="Armbruster P."/>
            <person name="Huang X."/>
            <person name="Yang Y."/>
            <person name="Zhang H."/>
            <person name="He W."/>
            <person name="Peng H."/>
            <person name="Liu Y."/>
            <person name="Wu K."/>
            <person name="Chen J."/>
            <person name="Lirakis M."/>
            <person name="Topalis P."/>
            <person name="Van Leeuwen T."/>
            <person name="Hall A.B."/>
            <person name="Jiang X."/>
            <person name="Thorpe C."/>
            <person name="Mueller R.L."/>
            <person name="Sun C."/>
            <person name="Waterhouse R.M."/>
            <person name="Yan G."/>
            <person name="Tu Z.J."/>
            <person name="Fang X."/>
            <person name="James A.A."/>
        </authorList>
    </citation>
    <scope>NUCLEOTIDE SEQUENCE [LARGE SCALE GENOMIC DNA]</scope>
    <source>
        <strain evidence="5">Foshan</strain>
    </source>
</reference>
<sequence length="634" mass="73355">MDVEFEIQYKRLMVHHLEKHEIEHELAIRAVQFESTESRSAIQRRLRDRLKEEKDMPNIDIDFLRCKVSVDAEIKVIDANVNQIRSYLENVVRFEGLKDSLKSRLVHYFARVRRAQEYAESDEDLSDCDELVGAIRGLMNTHFSIFSPLETVRQEVLQEIARSVTSMRQGSEDNENISNKAKKTGQKGSKNVERGVQESSKEDSEDSLAAEGAAGPSNHSKRRELLSVKQTPGVDLGALTGALSALYPFGFPPDAYGRQRQVESPNASRSEKVIRKFSLSKKSKSKPSQQAETSDSVAESDSESSTSSSDPPVSNRRKNRSRRVSQKYRPVSEWNIRYDGKDNGQNLMKFLREVEFYAKSENVSKRELFRSAIYLFKDQAKSWYMSGVENEDFANWNELVAELKREFLSPDHDHVTEIKAISRKQGPKERFTDYFSEMQKIFNSLTKPISEGKKFEIINRNLRSDYKGHAVASNIDNLADLKRFGRQLDATYWYKYAPNTQDQNATRNRTQVNEVSREPPRKPKHTVEDQNKTFKSRSFYRSSKEASDEDRTPKKPPRENPKSAKPEQKKTDNPRTNSAWLDRYVPPTEGTCFNCRRQGHHHSECTQYRYKFCLRCGLHEVETKNCPYCEKNFR</sequence>
<feature type="compositionally biased region" description="Basic and acidic residues" evidence="2">
    <location>
        <begin position="515"/>
        <end position="532"/>
    </location>
</feature>
<keyword evidence="5" id="KW-1185">Reference proteome</keyword>
<evidence type="ECO:0000313" key="4">
    <source>
        <dbReference type="EnsemblMetazoa" id="AALFPA23_016438.P23969"/>
    </source>
</evidence>
<keyword evidence="1" id="KW-0862">Zinc</keyword>
<protein>
    <recommendedName>
        <fullName evidence="3">CCHC-type domain-containing protein</fullName>
    </recommendedName>
</protein>
<evidence type="ECO:0000256" key="2">
    <source>
        <dbReference type="SAM" id="MobiDB-lite"/>
    </source>
</evidence>
<feature type="region of interest" description="Disordered" evidence="2">
    <location>
        <begin position="257"/>
        <end position="326"/>
    </location>
</feature>
<evidence type="ECO:0000259" key="3">
    <source>
        <dbReference type="PROSITE" id="PS50158"/>
    </source>
</evidence>
<feature type="region of interest" description="Disordered" evidence="2">
    <location>
        <begin position="501"/>
        <end position="581"/>
    </location>
</feature>
<dbReference type="InterPro" id="IPR001878">
    <property type="entry name" value="Znf_CCHC"/>
</dbReference>
<reference evidence="4" key="2">
    <citation type="submission" date="2025-05" db="UniProtKB">
        <authorList>
            <consortium name="EnsemblMetazoa"/>
        </authorList>
    </citation>
    <scope>IDENTIFICATION</scope>
    <source>
        <strain evidence="4">Foshan</strain>
    </source>
</reference>
<feature type="compositionally biased region" description="Polar residues" evidence="2">
    <location>
        <begin position="501"/>
        <end position="514"/>
    </location>
</feature>
<feature type="domain" description="CCHC-type" evidence="3">
    <location>
        <begin position="592"/>
        <end position="607"/>
    </location>
</feature>
<name>A0ABM1Z9U4_AEDAL</name>
<dbReference type="Proteomes" id="UP000069940">
    <property type="component" value="Unassembled WGS sequence"/>
</dbReference>
<dbReference type="InterPro" id="IPR005162">
    <property type="entry name" value="Retrotrans_gag_dom"/>
</dbReference>
<feature type="compositionally biased region" description="Basic residues" evidence="2">
    <location>
        <begin position="315"/>
        <end position="326"/>
    </location>
</feature>
<dbReference type="PROSITE" id="PS50158">
    <property type="entry name" value="ZF_CCHC"/>
    <property type="match status" value="1"/>
</dbReference>
<accession>A0ABM1Z9U4</accession>
<dbReference type="InterPro" id="IPR036875">
    <property type="entry name" value="Znf_CCHC_sf"/>
</dbReference>
<feature type="compositionally biased region" description="Low complexity" evidence="2">
    <location>
        <begin position="286"/>
        <end position="314"/>
    </location>
</feature>
<proteinExistence type="predicted"/>